<dbReference type="SUPFAM" id="SSF53955">
    <property type="entry name" value="Lysozyme-like"/>
    <property type="match status" value="1"/>
</dbReference>
<protein>
    <submittedName>
        <fullName evidence="2">Transglycosylase-like protein with SLT domain</fullName>
    </submittedName>
</protein>
<name>A0A3N1PN74_9GAMM</name>
<gene>
    <name evidence="2" type="ORF">EDC28_1034</name>
</gene>
<keyword evidence="3" id="KW-1185">Reference proteome</keyword>
<dbReference type="InterPro" id="IPR023346">
    <property type="entry name" value="Lysozyme-like_dom_sf"/>
</dbReference>
<reference evidence="2 3" key="1">
    <citation type="submission" date="2018-11" db="EMBL/GenBank/DDBJ databases">
        <title>Genomic Encyclopedia of Type Strains, Phase IV (KMG-IV): sequencing the most valuable type-strain genomes for metagenomic binning, comparative biology and taxonomic classification.</title>
        <authorList>
            <person name="Goeker M."/>
        </authorList>
    </citation>
    <scope>NUCLEOTIDE SEQUENCE [LARGE SCALE GENOMIC DNA]</scope>
    <source>
        <strain evidence="2 3">DSM 21945</strain>
    </source>
</reference>
<comment type="caution">
    <text evidence="2">The sequence shown here is derived from an EMBL/GenBank/DDBJ whole genome shotgun (WGS) entry which is preliminary data.</text>
</comment>
<organism evidence="2 3">
    <name type="scientific">Gallaecimonas pentaromativorans</name>
    <dbReference type="NCBI Taxonomy" id="584787"/>
    <lineage>
        <taxon>Bacteria</taxon>
        <taxon>Pseudomonadati</taxon>
        <taxon>Pseudomonadota</taxon>
        <taxon>Gammaproteobacteria</taxon>
        <taxon>Enterobacterales</taxon>
        <taxon>Gallaecimonadaceae</taxon>
        <taxon>Gallaecimonas</taxon>
    </lineage>
</organism>
<dbReference type="EMBL" id="RJUL01000003">
    <property type="protein sequence ID" value="ROQ28417.1"/>
    <property type="molecule type" value="Genomic_DNA"/>
</dbReference>
<dbReference type="Pfam" id="PF01464">
    <property type="entry name" value="SLT"/>
    <property type="match status" value="1"/>
</dbReference>
<feature type="domain" description="Transglycosylase SLT" evidence="1">
    <location>
        <begin position="17"/>
        <end position="124"/>
    </location>
</feature>
<sequence length="141" mass="15905">MDLPPPSDVPVQELRLCVAKAALDFKLASSLLYAIIKAEGGKKGSMNVNTNGTLDLGVAQINSIHLPQMQRYYPHLTLQKLATDTCTNVHVAARLFRSHLDQTGGDIWEAVGRYHSKTDKYKEKYQQRVVSYWLEFSKAKR</sequence>
<proteinExistence type="predicted"/>
<dbReference type="STRING" id="584787.GCA_001247655_00423"/>
<evidence type="ECO:0000313" key="3">
    <source>
        <dbReference type="Proteomes" id="UP000268033"/>
    </source>
</evidence>
<dbReference type="CDD" id="cd13400">
    <property type="entry name" value="LT_IagB-like"/>
    <property type="match status" value="1"/>
</dbReference>
<evidence type="ECO:0000259" key="1">
    <source>
        <dbReference type="Pfam" id="PF01464"/>
    </source>
</evidence>
<dbReference type="Gene3D" id="1.10.530.10">
    <property type="match status" value="1"/>
</dbReference>
<accession>A0A3N1PN74</accession>
<dbReference type="AlphaFoldDB" id="A0A3N1PN74"/>
<dbReference type="RefSeq" id="WP_123420944.1">
    <property type="nucleotide sequence ID" value="NZ_RJUL01000003.1"/>
</dbReference>
<evidence type="ECO:0000313" key="2">
    <source>
        <dbReference type="EMBL" id="ROQ28417.1"/>
    </source>
</evidence>
<dbReference type="Proteomes" id="UP000268033">
    <property type="component" value="Unassembled WGS sequence"/>
</dbReference>
<dbReference type="InterPro" id="IPR008258">
    <property type="entry name" value="Transglycosylase_SLT_dom_1"/>
</dbReference>